<name>A0A917HMP1_9BACI</name>
<dbReference type="Pfam" id="PF13280">
    <property type="entry name" value="WYL"/>
    <property type="match status" value="1"/>
</dbReference>
<dbReference type="Proteomes" id="UP000622860">
    <property type="component" value="Unassembled WGS sequence"/>
</dbReference>
<reference evidence="2" key="1">
    <citation type="journal article" date="2014" name="Int. J. Syst. Evol. Microbiol.">
        <title>Complete genome sequence of Corynebacterium casei LMG S-19264T (=DSM 44701T), isolated from a smear-ripened cheese.</title>
        <authorList>
            <consortium name="US DOE Joint Genome Institute (JGI-PGF)"/>
            <person name="Walter F."/>
            <person name="Albersmeier A."/>
            <person name="Kalinowski J."/>
            <person name="Ruckert C."/>
        </authorList>
    </citation>
    <scope>NUCLEOTIDE SEQUENCE</scope>
    <source>
        <strain evidence="2">CGMCC 1.12754</strain>
    </source>
</reference>
<protein>
    <recommendedName>
        <fullName evidence="1">WYL domain-containing protein</fullName>
    </recommendedName>
</protein>
<proteinExistence type="predicted"/>
<dbReference type="EMBL" id="BMFR01000018">
    <property type="protein sequence ID" value="GGG84411.1"/>
    <property type="molecule type" value="Genomic_DNA"/>
</dbReference>
<comment type="caution">
    <text evidence="2">The sequence shown here is derived from an EMBL/GenBank/DDBJ whole genome shotgun (WGS) entry which is preliminary data.</text>
</comment>
<dbReference type="AlphaFoldDB" id="A0A917HMP1"/>
<evidence type="ECO:0000259" key="1">
    <source>
        <dbReference type="Pfam" id="PF13280"/>
    </source>
</evidence>
<gene>
    <name evidence="2" type="ORF">GCM10011398_32600</name>
</gene>
<keyword evidence="3" id="KW-1185">Reference proteome</keyword>
<evidence type="ECO:0000313" key="3">
    <source>
        <dbReference type="Proteomes" id="UP000622860"/>
    </source>
</evidence>
<accession>A0A917HMP1</accession>
<evidence type="ECO:0000313" key="2">
    <source>
        <dbReference type="EMBL" id="GGG84411.1"/>
    </source>
</evidence>
<organism evidence="2 3">
    <name type="scientific">Virgibacillus oceani</name>
    <dbReference type="NCBI Taxonomy" id="1479511"/>
    <lineage>
        <taxon>Bacteria</taxon>
        <taxon>Bacillati</taxon>
        <taxon>Bacillota</taxon>
        <taxon>Bacilli</taxon>
        <taxon>Bacillales</taxon>
        <taxon>Bacillaceae</taxon>
        <taxon>Virgibacillus</taxon>
    </lineage>
</organism>
<sequence>MKRLLVNSVETNQKLEIIYLSDHNQLSQRVIKVIRVKDDTVLAYCFSKKEVRTFKLDNILSAGSVRKRLGA</sequence>
<dbReference type="InterPro" id="IPR026881">
    <property type="entry name" value="WYL_dom"/>
</dbReference>
<dbReference type="RefSeq" id="WP_188456430.1">
    <property type="nucleotide sequence ID" value="NZ_BMFR01000018.1"/>
</dbReference>
<feature type="domain" description="WYL" evidence="1">
    <location>
        <begin position="4"/>
        <end position="62"/>
    </location>
</feature>
<reference evidence="2" key="2">
    <citation type="submission" date="2020-09" db="EMBL/GenBank/DDBJ databases">
        <authorList>
            <person name="Sun Q."/>
            <person name="Zhou Y."/>
        </authorList>
    </citation>
    <scope>NUCLEOTIDE SEQUENCE</scope>
    <source>
        <strain evidence="2">CGMCC 1.12754</strain>
    </source>
</reference>